<evidence type="ECO:0000313" key="2">
    <source>
        <dbReference type="EMBL" id="KZT01768.1"/>
    </source>
</evidence>
<dbReference type="OrthoDB" id="3687641at2759"/>
<proteinExistence type="predicted"/>
<dbReference type="AlphaFoldDB" id="A0A165BWA7"/>
<sequence length="134" mass="14771">MLKSHTKRIQQLSYSALATIVILSILPFLVRAAVQRIRFLINVHAKASNASIYISCELYAADGLSFSPSTSEPVAMCIDYSLHYQFDLDEGAQEFVKLTPLGGHLVHVGGDATSLQPVAYMVTMFHQLKCLDVI</sequence>
<reference evidence="2 3" key="1">
    <citation type="journal article" date="2016" name="Mol. Biol. Evol.">
        <title>Comparative Genomics of Early-Diverging Mushroom-Forming Fungi Provides Insights into the Origins of Lignocellulose Decay Capabilities.</title>
        <authorList>
            <person name="Nagy L.G."/>
            <person name="Riley R."/>
            <person name="Tritt A."/>
            <person name="Adam C."/>
            <person name="Daum C."/>
            <person name="Floudas D."/>
            <person name="Sun H."/>
            <person name="Yadav J.S."/>
            <person name="Pangilinan J."/>
            <person name="Larsson K.H."/>
            <person name="Matsuura K."/>
            <person name="Barry K."/>
            <person name="Labutti K."/>
            <person name="Kuo R."/>
            <person name="Ohm R.A."/>
            <person name="Bhattacharya S.S."/>
            <person name="Shirouzu T."/>
            <person name="Yoshinaga Y."/>
            <person name="Martin F.M."/>
            <person name="Grigoriev I.V."/>
            <person name="Hibbett D.S."/>
        </authorList>
    </citation>
    <scope>NUCLEOTIDE SEQUENCE [LARGE SCALE GENOMIC DNA]</scope>
    <source>
        <strain evidence="2 3">93-53</strain>
    </source>
</reference>
<protein>
    <submittedName>
        <fullName evidence="2">Uncharacterized protein</fullName>
    </submittedName>
</protein>
<accession>A0A165BWA7</accession>
<keyword evidence="1" id="KW-0472">Membrane</keyword>
<gene>
    <name evidence="2" type="ORF">LAESUDRAFT_717257</name>
</gene>
<keyword evidence="1" id="KW-1133">Transmembrane helix</keyword>
<evidence type="ECO:0000313" key="3">
    <source>
        <dbReference type="Proteomes" id="UP000076871"/>
    </source>
</evidence>
<dbReference type="GeneID" id="63824341"/>
<keyword evidence="3" id="KW-1185">Reference proteome</keyword>
<dbReference type="EMBL" id="KV427659">
    <property type="protein sequence ID" value="KZT01768.1"/>
    <property type="molecule type" value="Genomic_DNA"/>
</dbReference>
<name>A0A165BWA7_9APHY</name>
<dbReference type="InParanoid" id="A0A165BWA7"/>
<dbReference type="RefSeq" id="XP_040759508.1">
    <property type="nucleotide sequence ID" value="XM_040907312.1"/>
</dbReference>
<dbReference type="Proteomes" id="UP000076871">
    <property type="component" value="Unassembled WGS sequence"/>
</dbReference>
<keyword evidence="1" id="KW-0812">Transmembrane</keyword>
<feature type="transmembrane region" description="Helical" evidence="1">
    <location>
        <begin position="12"/>
        <end position="30"/>
    </location>
</feature>
<evidence type="ECO:0000256" key="1">
    <source>
        <dbReference type="SAM" id="Phobius"/>
    </source>
</evidence>
<organism evidence="2 3">
    <name type="scientific">Laetiporus sulphureus 93-53</name>
    <dbReference type="NCBI Taxonomy" id="1314785"/>
    <lineage>
        <taxon>Eukaryota</taxon>
        <taxon>Fungi</taxon>
        <taxon>Dikarya</taxon>
        <taxon>Basidiomycota</taxon>
        <taxon>Agaricomycotina</taxon>
        <taxon>Agaricomycetes</taxon>
        <taxon>Polyporales</taxon>
        <taxon>Laetiporus</taxon>
    </lineage>
</organism>